<feature type="domain" description="PpiC" evidence="13">
    <location>
        <begin position="286"/>
        <end position="389"/>
    </location>
</feature>
<evidence type="ECO:0000256" key="7">
    <source>
        <dbReference type="ARBA" id="ARBA00023186"/>
    </source>
</evidence>
<reference evidence="14 15" key="1">
    <citation type="submission" date="2019-03" db="EMBL/GenBank/DDBJ databases">
        <title>Luteimonas zhaokaii sp.nov., isolated from the rectal contents of Plateau pika in Yushu, Qinghai Province, China.</title>
        <authorList>
            <person name="Zhang G."/>
        </authorList>
    </citation>
    <scope>NUCLEOTIDE SEQUENCE [LARGE SCALE GENOMIC DNA]</scope>
    <source>
        <strain evidence="14 15">B9</strain>
    </source>
</reference>
<dbReference type="PANTHER" id="PTHR47529">
    <property type="entry name" value="PEPTIDYL-PROLYL CIS-TRANS ISOMERASE D"/>
    <property type="match status" value="1"/>
</dbReference>
<dbReference type="Gene3D" id="3.10.50.40">
    <property type="match status" value="1"/>
</dbReference>
<keyword evidence="2" id="KW-1003">Cell membrane</keyword>
<comment type="similarity">
    <text evidence="8">Belongs to the PpiD chaperone family.</text>
</comment>
<dbReference type="InterPro" id="IPR023058">
    <property type="entry name" value="PPIase_PpiC_CS"/>
</dbReference>
<evidence type="ECO:0000256" key="10">
    <source>
        <dbReference type="ARBA" id="ARBA00042775"/>
    </source>
</evidence>
<evidence type="ECO:0000256" key="3">
    <source>
        <dbReference type="ARBA" id="ARBA00022519"/>
    </source>
</evidence>
<protein>
    <recommendedName>
        <fullName evidence="9">Periplasmic chaperone PpiD</fullName>
    </recommendedName>
    <alternativeName>
        <fullName evidence="10">Periplasmic folding chaperone</fullName>
    </alternativeName>
</protein>
<dbReference type="InterPro" id="IPR000297">
    <property type="entry name" value="PPIase_PpiC"/>
</dbReference>
<dbReference type="GO" id="GO:0005886">
    <property type="term" value="C:plasma membrane"/>
    <property type="evidence" value="ECO:0007669"/>
    <property type="project" value="UniProtKB-SubCell"/>
</dbReference>
<dbReference type="Pfam" id="PF13624">
    <property type="entry name" value="SurA_N_3"/>
    <property type="match status" value="2"/>
</dbReference>
<dbReference type="EMBL" id="SMTF01000001">
    <property type="protein sequence ID" value="TDK28720.1"/>
    <property type="molecule type" value="Genomic_DNA"/>
</dbReference>
<comment type="caution">
    <text evidence="14">The sequence shown here is derived from an EMBL/GenBank/DDBJ whole genome shotgun (WGS) entry which is preliminary data.</text>
</comment>
<feature type="transmembrane region" description="Helical" evidence="12">
    <location>
        <begin position="12"/>
        <end position="30"/>
    </location>
</feature>
<evidence type="ECO:0000256" key="5">
    <source>
        <dbReference type="ARBA" id="ARBA00022989"/>
    </source>
</evidence>
<dbReference type="InterPro" id="IPR027304">
    <property type="entry name" value="Trigger_fact/SurA_dom_sf"/>
</dbReference>
<organism evidence="14 15">
    <name type="scientific">Luteimonas aestuarii</name>
    <dbReference type="NCBI Taxonomy" id="453837"/>
    <lineage>
        <taxon>Bacteria</taxon>
        <taxon>Pseudomonadati</taxon>
        <taxon>Pseudomonadota</taxon>
        <taxon>Gammaproteobacteria</taxon>
        <taxon>Lysobacterales</taxon>
        <taxon>Lysobacteraceae</taxon>
        <taxon>Luteimonas</taxon>
    </lineage>
</organism>
<name>A0A4R5U4N8_9GAMM</name>
<dbReference type="SUPFAM" id="SSF54534">
    <property type="entry name" value="FKBP-like"/>
    <property type="match status" value="1"/>
</dbReference>
<dbReference type="SUPFAM" id="SSF109998">
    <property type="entry name" value="Triger factor/SurA peptide-binding domain-like"/>
    <property type="match status" value="1"/>
</dbReference>
<evidence type="ECO:0000313" key="15">
    <source>
        <dbReference type="Proteomes" id="UP000294796"/>
    </source>
</evidence>
<proteinExistence type="inferred from homology"/>
<evidence type="ECO:0000256" key="12">
    <source>
        <dbReference type="SAM" id="Phobius"/>
    </source>
</evidence>
<evidence type="ECO:0000256" key="2">
    <source>
        <dbReference type="ARBA" id="ARBA00022475"/>
    </source>
</evidence>
<accession>A0A4R5U4N8</accession>
<keyword evidence="11" id="KW-0697">Rotamase</keyword>
<dbReference type="PROSITE" id="PS50198">
    <property type="entry name" value="PPIC_PPIASE_2"/>
    <property type="match status" value="1"/>
</dbReference>
<evidence type="ECO:0000259" key="13">
    <source>
        <dbReference type="PROSITE" id="PS50198"/>
    </source>
</evidence>
<evidence type="ECO:0000256" key="1">
    <source>
        <dbReference type="ARBA" id="ARBA00004382"/>
    </source>
</evidence>
<keyword evidence="11 14" id="KW-0413">Isomerase</keyword>
<evidence type="ECO:0000256" key="6">
    <source>
        <dbReference type="ARBA" id="ARBA00023136"/>
    </source>
</evidence>
<keyword evidence="5 12" id="KW-1133">Transmembrane helix</keyword>
<gene>
    <name evidence="14" type="ORF">E2F46_02340</name>
</gene>
<dbReference type="InterPro" id="IPR052029">
    <property type="entry name" value="PpiD_chaperone"/>
</dbReference>
<dbReference type="AlphaFoldDB" id="A0A4R5U4N8"/>
<keyword evidence="3" id="KW-0997">Cell inner membrane</keyword>
<keyword evidence="7" id="KW-0143">Chaperone</keyword>
<evidence type="ECO:0000256" key="4">
    <source>
        <dbReference type="ARBA" id="ARBA00022692"/>
    </source>
</evidence>
<dbReference type="OrthoDB" id="9812372at2"/>
<dbReference type="InterPro" id="IPR046357">
    <property type="entry name" value="PPIase_dom_sf"/>
</dbReference>
<keyword evidence="6 12" id="KW-0472">Membrane</keyword>
<keyword evidence="15" id="KW-1185">Reference proteome</keyword>
<dbReference type="Proteomes" id="UP000294796">
    <property type="component" value="Unassembled WGS sequence"/>
</dbReference>
<dbReference type="Pfam" id="PF00639">
    <property type="entry name" value="Rotamase"/>
    <property type="match status" value="1"/>
</dbReference>
<keyword evidence="4 12" id="KW-0812">Transmembrane</keyword>
<evidence type="ECO:0000256" key="9">
    <source>
        <dbReference type="ARBA" id="ARBA00040743"/>
    </source>
</evidence>
<dbReference type="Gene3D" id="1.10.4030.10">
    <property type="entry name" value="Porin chaperone SurA, peptide-binding domain"/>
    <property type="match status" value="1"/>
</dbReference>
<evidence type="ECO:0000256" key="11">
    <source>
        <dbReference type="PROSITE-ProRule" id="PRU00278"/>
    </source>
</evidence>
<dbReference type="PROSITE" id="PS01096">
    <property type="entry name" value="PPIC_PPIASE_1"/>
    <property type="match status" value="1"/>
</dbReference>
<dbReference type="GO" id="GO:0003755">
    <property type="term" value="F:peptidyl-prolyl cis-trans isomerase activity"/>
    <property type="evidence" value="ECO:0007669"/>
    <property type="project" value="UniProtKB-KW"/>
</dbReference>
<dbReference type="RefSeq" id="WP_133320541.1">
    <property type="nucleotide sequence ID" value="NZ_SMTF01000001.1"/>
</dbReference>
<comment type="subcellular location">
    <subcellularLocation>
        <location evidence="1">Cell inner membrane</location>
        <topology evidence="1">Single-pass type II membrane protein</topology>
        <orientation evidence="1">Periplasmic side</orientation>
    </subcellularLocation>
</comment>
<dbReference type="PANTHER" id="PTHR47529:SF1">
    <property type="entry name" value="PERIPLASMIC CHAPERONE PPID"/>
    <property type="match status" value="1"/>
</dbReference>
<evidence type="ECO:0000256" key="8">
    <source>
        <dbReference type="ARBA" id="ARBA00038408"/>
    </source>
</evidence>
<evidence type="ECO:0000313" key="14">
    <source>
        <dbReference type="EMBL" id="TDK28720.1"/>
    </source>
</evidence>
<sequence length="658" mass="71395">MLQALRDKTSGWIAIVIVAILAVPFAFFGMEQYLFQSSANYAAKVEAPPKWWRSAPAWWPASMVWDSEEVSAEDFRTAFEQARLQRRDAEGEAFDARGFETAQNRREVLEGLIDQAVIRLAARQAGVAVGDREVAEMIREFPAFQVDGRFDPERYQLALGSQNPPQTPASFQELVREGLQQGLIPTRIAESAFVTGTETERMLRLLGERRDVSLVVLPPPEADTAAVTAEEIQAWHQANAAQYRAPEMVTLEYLDLEASAVPPPAAPDEASLRQRYAQEQSRFVDPEQRLASHILVRVDAGADDAADQAARQKAAELAGQARGGADFAALAREHSDDTGSQAGGGDLGWVAQDGTMVKPFEDALFALQPGEVSEPVKTPFGWHVLQLREVREGRQVPFEDVRDELLAEQAEADRERSFNEYVGGIIDEVYKNPTSLESAAELAGQRVRTVGPFARGEGTGIAAIPAVVRAAFSESLVQDGTVSDPIEVSPTRSVLVRVSQHTPERALSANEARDEIVAAIRADRAAKRIEADAEAMLARIRAGESLQAVAGERGLEVQSIPGVPRGAPIPDPAAAQAMFRVPAPEGGVPVPGKAPLPDGGMLVFTVDSVAPGDPAEASEQERTMFRQQMSSLMGNEDADSLLKALRRAMKITVVEARL</sequence>